<name>A0A3G3K4R2_9BACL</name>
<feature type="transmembrane region" description="Helical" evidence="1">
    <location>
        <begin position="91"/>
        <end position="110"/>
    </location>
</feature>
<dbReference type="RefSeq" id="WP_123043471.1">
    <property type="nucleotide sequence ID" value="NZ_CP033433.1"/>
</dbReference>
<evidence type="ECO:0000313" key="2">
    <source>
        <dbReference type="EMBL" id="AYQ75390.1"/>
    </source>
</evidence>
<organism evidence="2 3">
    <name type="scientific">Cohnella candidum</name>
    <dbReference type="NCBI Taxonomy" id="2674991"/>
    <lineage>
        <taxon>Bacteria</taxon>
        <taxon>Bacillati</taxon>
        <taxon>Bacillota</taxon>
        <taxon>Bacilli</taxon>
        <taxon>Bacillales</taxon>
        <taxon>Paenibacillaceae</taxon>
        <taxon>Cohnella</taxon>
    </lineage>
</organism>
<reference evidence="2 3" key="1">
    <citation type="submission" date="2018-10" db="EMBL/GenBank/DDBJ databases">
        <title>Genome Sequence of Cohnella sp.</title>
        <authorList>
            <person name="Srinivasan S."/>
            <person name="Kim M.K."/>
        </authorList>
    </citation>
    <scope>NUCLEOTIDE SEQUENCE [LARGE SCALE GENOMIC DNA]</scope>
    <source>
        <strain evidence="2 3">18JY8-7</strain>
    </source>
</reference>
<accession>A0A3G3K4R2</accession>
<evidence type="ECO:0000256" key="1">
    <source>
        <dbReference type="SAM" id="Phobius"/>
    </source>
</evidence>
<dbReference type="KEGG" id="coh:EAV92_24310"/>
<keyword evidence="3" id="KW-1185">Reference proteome</keyword>
<protein>
    <submittedName>
        <fullName evidence="2">Uncharacterized protein</fullName>
    </submittedName>
</protein>
<proteinExistence type="predicted"/>
<dbReference type="Proteomes" id="UP000269097">
    <property type="component" value="Chromosome"/>
</dbReference>
<dbReference type="EMBL" id="CP033433">
    <property type="protein sequence ID" value="AYQ75390.1"/>
    <property type="molecule type" value="Genomic_DNA"/>
</dbReference>
<keyword evidence="1" id="KW-1133">Transmembrane helix</keyword>
<dbReference type="AlphaFoldDB" id="A0A3G3K4R2"/>
<sequence length="171" mass="19901">MRTFEVALILVNLLSLFAGPSKKQSKSVLFGLAGMNLIVFVCPRRSRRFPLPNDFRLHFRLTVYDLRFIEISGQVFRNQNRKNRKGFCNRYISCLLLAITTLMAYALPVFELPKPTGSYEVGVQYIYLTDDKRHEPFLKGSTEKREIAVKNFLSGDKRSFQTLFRLFSRFS</sequence>
<keyword evidence="1" id="KW-0472">Membrane</keyword>
<keyword evidence="1" id="KW-0812">Transmembrane</keyword>
<evidence type="ECO:0000313" key="3">
    <source>
        <dbReference type="Proteomes" id="UP000269097"/>
    </source>
</evidence>
<gene>
    <name evidence="2" type="ORF">EAV92_24310</name>
</gene>